<gene>
    <name evidence="7 8" type="primary">lgt</name>
    <name evidence="8" type="ORF">KL86PLE_90237</name>
</gene>
<evidence type="ECO:0000256" key="3">
    <source>
        <dbReference type="ARBA" id="ARBA00022679"/>
    </source>
</evidence>
<dbReference type="HAMAP" id="MF_01147">
    <property type="entry name" value="Lgt"/>
    <property type="match status" value="1"/>
</dbReference>
<evidence type="ECO:0000313" key="8">
    <source>
        <dbReference type="EMBL" id="SCM79106.1"/>
    </source>
</evidence>
<evidence type="ECO:0000256" key="4">
    <source>
        <dbReference type="ARBA" id="ARBA00022692"/>
    </source>
</evidence>
<dbReference type="EC" id="2.5.1.145" evidence="7"/>
<proteinExistence type="inferred from homology"/>
<keyword evidence="5 7" id="KW-1133">Transmembrane helix</keyword>
<feature type="transmembrane region" description="Helical" evidence="7">
    <location>
        <begin position="211"/>
        <end position="228"/>
    </location>
</feature>
<evidence type="ECO:0000256" key="7">
    <source>
        <dbReference type="HAMAP-Rule" id="MF_01147"/>
    </source>
</evidence>
<dbReference type="UniPathway" id="UPA00664"/>
<evidence type="ECO:0000256" key="5">
    <source>
        <dbReference type="ARBA" id="ARBA00022989"/>
    </source>
</evidence>
<dbReference type="PANTHER" id="PTHR30589:SF0">
    <property type="entry name" value="PHOSPHATIDYLGLYCEROL--PROLIPOPROTEIN DIACYLGLYCERYL TRANSFERASE"/>
    <property type="match status" value="1"/>
</dbReference>
<dbReference type="EMBL" id="FMJD01000013">
    <property type="protein sequence ID" value="SCM79106.1"/>
    <property type="molecule type" value="Genomic_DNA"/>
</dbReference>
<accession>A0A212LNL8</accession>
<dbReference type="PANTHER" id="PTHR30589">
    <property type="entry name" value="PROLIPOPROTEIN DIACYLGLYCERYL TRANSFERASE"/>
    <property type="match status" value="1"/>
</dbReference>
<dbReference type="RefSeq" id="WP_288198391.1">
    <property type="nucleotide sequence ID" value="NZ_LT608334.1"/>
</dbReference>
<dbReference type="Pfam" id="PF01790">
    <property type="entry name" value="LGT"/>
    <property type="match status" value="1"/>
</dbReference>
<comment type="pathway">
    <text evidence="7">Protein modification; lipoprotein biosynthesis (diacylglyceryl transfer).</text>
</comment>
<evidence type="ECO:0000256" key="6">
    <source>
        <dbReference type="ARBA" id="ARBA00023136"/>
    </source>
</evidence>
<keyword evidence="8" id="KW-0449">Lipoprotein</keyword>
<feature type="transmembrane region" description="Helical" evidence="7">
    <location>
        <begin position="65"/>
        <end position="88"/>
    </location>
</feature>
<evidence type="ECO:0000256" key="1">
    <source>
        <dbReference type="ARBA" id="ARBA00007150"/>
    </source>
</evidence>
<feature type="transmembrane region" description="Helical" evidence="7">
    <location>
        <begin position="100"/>
        <end position="122"/>
    </location>
</feature>
<comment type="catalytic activity">
    <reaction evidence="7">
        <text>L-cysteinyl-[prolipoprotein] + a 1,2-diacyl-sn-glycero-3-phospho-(1'-sn-glycerol) = an S-1,2-diacyl-sn-glyceryl-L-cysteinyl-[prolipoprotein] + sn-glycerol 1-phosphate + H(+)</text>
        <dbReference type="Rhea" id="RHEA:56712"/>
        <dbReference type="Rhea" id="RHEA-COMP:14679"/>
        <dbReference type="Rhea" id="RHEA-COMP:14680"/>
        <dbReference type="ChEBI" id="CHEBI:15378"/>
        <dbReference type="ChEBI" id="CHEBI:29950"/>
        <dbReference type="ChEBI" id="CHEBI:57685"/>
        <dbReference type="ChEBI" id="CHEBI:64716"/>
        <dbReference type="ChEBI" id="CHEBI:140658"/>
        <dbReference type="EC" id="2.5.1.145"/>
    </reaction>
</comment>
<keyword evidence="4 7" id="KW-0812">Transmembrane</keyword>
<comment type="subcellular location">
    <subcellularLocation>
        <location evidence="7">Cell membrane</location>
        <topology evidence="7">Multi-pass membrane protein</topology>
    </subcellularLocation>
</comment>
<feature type="transmembrane region" description="Helical" evidence="7">
    <location>
        <begin position="129"/>
        <end position="150"/>
    </location>
</feature>
<keyword evidence="3 7" id="KW-0808">Transferase</keyword>
<sequence>MPLFALPFPPISPVLVELGPVSIRWYGLAYVAGLIFGWWYIIRLVETERLWNGVRRPRATDIDDLLVWMTLGVVLGGRIGYILFYNFAAYRENPIEILQIWHGGMSVHGGFIGTALAQYLFARRRGLNVLTVFDLTAAAAPVGLFLGRLANFVNGELYGRVTDVPWAFVFPNSDGLPRHPSQLYEAGLEGLLIFAVLTPLIWKAGILRKPGLAVGIFGLIYAVARILVETVREPDPQVGFLAGNFLTMGMLLSAVTAVAALALVALALGGRTRRPEPSS</sequence>
<keyword evidence="2 7" id="KW-1003">Cell membrane</keyword>
<dbReference type="PROSITE" id="PS01311">
    <property type="entry name" value="LGT"/>
    <property type="match status" value="1"/>
</dbReference>
<dbReference type="NCBIfam" id="TIGR00544">
    <property type="entry name" value="lgt"/>
    <property type="match status" value="1"/>
</dbReference>
<reference evidence="8" key="1">
    <citation type="submission" date="2016-08" db="EMBL/GenBank/DDBJ databases">
        <authorList>
            <person name="Seilhamer J.J."/>
        </authorList>
    </citation>
    <scope>NUCLEOTIDE SEQUENCE</scope>
    <source>
        <strain evidence="8">86</strain>
    </source>
</reference>
<name>A0A212LNL8_9HYPH</name>
<comment type="similarity">
    <text evidence="1 7">Belongs to the Lgt family.</text>
</comment>
<dbReference type="AlphaFoldDB" id="A0A212LNL8"/>
<dbReference type="GO" id="GO:0042158">
    <property type="term" value="P:lipoprotein biosynthetic process"/>
    <property type="evidence" value="ECO:0007669"/>
    <property type="project" value="UniProtKB-UniRule"/>
</dbReference>
<feature type="binding site" evidence="7">
    <location>
        <position position="148"/>
    </location>
    <ligand>
        <name>a 1,2-diacyl-sn-glycero-3-phospho-(1'-sn-glycerol)</name>
        <dbReference type="ChEBI" id="CHEBI:64716"/>
    </ligand>
</feature>
<feature type="transmembrane region" description="Helical" evidence="7">
    <location>
        <begin position="23"/>
        <end position="45"/>
    </location>
</feature>
<keyword evidence="6 7" id="KW-0472">Membrane</keyword>
<comment type="function">
    <text evidence="7">Catalyzes the transfer of the diacylglyceryl group from phosphatidylglycerol to the sulfhydryl group of the N-terminal cysteine of a prolipoprotein, the first step in the formation of mature lipoproteins.</text>
</comment>
<dbReference type="GO" id="GO:0008961">
    <property type="term" value="F:phosphatidylglycerol-prolipoprotein diacylglyceryl transferase activity"/>
    <property type="evidence" value="ECO:0007669"/>
    <property type="project" value="UniProtKB-UniRule"/>
</dbReference>
<dbReference type="InterPro" id="IPR001640">
    <property type="entry name" value="Lgt"/>
</dbReference>
<organism evidence="8">
    <name type="scientific">uncultured Pleomorphomonas sp</name>
    <dbReference type="NCBI Taxonomy" id="442121"/>
    <lineage>
        <taxon>Bacteria</taxon>
        <taxon>Pseudomonadati</taxon>
        <taxon>Pseudomonadota</taxon>
        <taxon>Alphaproteobacteria</taxon>
        <taxon>Hyphomicrobiales</taxon>
        <taxon>Pleomorphomonadaceae</taxon>
        <taxon>Pleomorphomonas</taxon>
        <taxon>environmental samples</taxon>
    </lineage>
</organism>
<dbReference type="GO" id="GO:0005886">
    <property type="term" value="C:plasma membrane"/>
    <property type="evidence" value="ECO:0007669"/>
    <property type="project" value="UniProtKB-SubCell"/>
</dbReference>
<feature type="transmembrane region" description="Helical" evidence="7">
    <location>
        <begin position="248"/>
        <end position="269"/>
    </location>
</feature>
<keyword evidence="8" id="KW-0328">Glycosyltransferase</keyword>
<protein>
    <recommendedName>
        <fullName evidence="7">Phosphatidylglycerol--prolipoprotein diacylglyceryl transferase</fullName>
        <ecNumber evidence="7">2.5.1.145</ecNumber>
    </recommendedName>
</protein>
<feature type="transmembrane region" description="Helical" evidence="7">
    <location>
        <begin position="183"/>
        <end position="202"/>
    </location>
</feature>
<evidence type="ECO:0000256" key="2">
    <source>
        <dbReference type="ARBA" id="ARBA00022475"/>
    </source>
</evidence>